<comment type="caution">
    <text evidence="4">The sequence shown here is derived from an EMBL/GenBank/DDBJ whole genome shotgun (WGS) entry which is preliminary data.</text>
</comment>
<sequence>MAEGKTKEIAYNRKAKHDYFLEDFYECGLVLTGTEIKSIREGHVQFKDAYVSIFRGEAWIKGMHISAYKYGSFANVDEERDRKLLLHKDEIAKLDSKVRTKGYTLVPVRMYLKNGRAKLEIALAKGKDLYDKRQTEKIRDASREMAKALKRKG</sequence>
<proteinExistence type="inferred from homology"/>
<evidence type="ECO:0000313" key="5">
    <source>
        <dbReference type="Proteomes" id="UP001286174"/>
    </source>
</evidence>
<dbReference type="GO" id="GO:0070930">
    <property type="term" value="P:trans-translation-dependent protein tagging"/>
    <property type="evidence" value="ECO:0007669"/>
    <property type="project" value="TreeGrafter"/>
</dbReference>
<protein>
    <recommendedName>
        <fullName evidence="3">SsrA-binding protein</fullName>
    </recommendedName>
    <alternativeName>
        <fullName evidence="3">Small protein B</fullName>
    </alternativeName>
</protein>
<dbReference type="InterPro" id="IPR023620">
    <property type="entry name" value="SmpB"/>
</dbReference>
<evidence type="ECO:0000313" key="4">
    <source>
        <dbReference type="EMBL" id="MDX8420436.1"/>
    </source>
</evidence>
<dbReference type="PROSITE" id="PS01317">
    <property type="entry name" value="SSRP"/>
    <property type="match status" value="1"/>
</dbReference>
<dbReference type="GO" id="GO:0003723">
    <property type="term" value="F:RNA binding"/>
    <property type="evidence" value="ECO:0007669"/>
    <property type="project" value="UniProtKB-UniRule"/>
</dbReference>
<name>A0AB35U898_9FIRM</name>
<dbReference type="HAMAP" id="MF_00023">
    <property type="entry name" value="SmpB"/>
    <property type="match status" value="1"/>
</dbReference>
<dbReference type="NCBIfam" id="TIGR00086">
    <property type="entry name" value="smpB"/>
    <property type="match status" value="1"/>
</dbReference>
<evidence type="ECO:0000256" key="1">
    <source>
        <dbReference type="ARBA" id="ARBA00022490"/>
    </source>
</evidence>
<keyword evidence="2 3" id="KW-0694">RNA-binding</keyword>
<accession>A0AB35U898</accession>
<dbReference type="Pfam" id="PF01668">
    <property type="entry name" value="SmpB"/>
    <property type="match status" value="1"/>
</dbReference>
<dbReference type="GO" id="GO:0005829">
    <property type="term" value="C:cytosol"/>
    <property type="evidence" value="ECO:0007669"/>
    <property type="project" value="TreeGrafter"/>
</dbReference>
<keyword evidence="5" id="KW-1185">Reference proteome</keyword>
<dbReference type="Proteomes" id="UP001286174">
    <property type="component" value="Unassembled WGS sequence"/>
</dbReference>
<dbReference type="CDD" id="cd09294">
    <property type="entry name" value="SmpB"/>
    <property type="match status" value="1"/>
</dbReference>
<dbReference type="SUPFAM" id="SSF74982">
    <property type="entry name" value="Small protein B (SmpB)"/>
    <property type="match status" value="1"/>
</dbReference>
<comment type="similarity">
    <text evidence="3">Belongs to the SmpB family.</text>
</comment>
<dbReference type="Gene3D" id="2.40.280.10">
    <property type="match status" value="1"/>
</dbReference>
<dbReference type="InterPro" id="IPR020081">
    <property type="entry name" value="SsrA-bd_prot_CS"/>
</dbReference>
<dbReference type="EMBL" id="JALBUR010000038">
    <property type="protein sequence ID" value="MDX8420436.1"/>
    <property type="molecule type" value="Genomic_DNA"/>
</dbReference>
<dbReference type="AlphaFoldDB" id="A0AB35U898"/>
<evidence type="ECO:0000256" key="2">
    <source>
        <dbReference type="ARBA" id="ARBA00022884"/>
    </source>
</evidence>
<organism evidence="4 5">
    <name type="scientific">Grylomicrobium aquisgranensis</name>
    <dbReference type="NCBI Taxonomy" id="2926318"/>
    <lineage>
        <taxon>Bacteria</taxon>
        <taxon>Bacillati</taxon>
        <taxon>Bacillota</taxon>
        <taxon>Erysipelotrichia</taxon>
        <taxon>Erysipelotrichales</taxon>
        <taxon>Erysipelotrichaceae</taxon>
        <taxon>Grylomicrobium</taxon>
    </lineage>
</organism>
<dbReference type="PANTHER" id="PTHR30308:SF2">
    <property type="entry name" value="SSRA-BINDING PROTEIN"/>
    <property type="match status" value="1"/>
</dbReference>
<gene>
    <name evidence="3 4" type="primary">smpB</name>
    <name evidence="4" type="ORF">MOZ60_10100</name>
</gene>
<dbReference type="RefSeq" id="WP_135358287.1">
    <property type="nucleotide sequence ID" value="NZ_JALBUR010000038.1"/>
</dbReference>
<reference evidence="4 5" key="1">
    <citation type="submission" date="2022-03" db="EMBL/GenBank/DDBJ databases">
        <title>Novel taxa within the pig intestine.</title>
        <authorList>
            <person name="Wylensek D."/>
            <person name="Bishof K."/>
            <person name="Afrizal A."/>
            <person name="Clavel T."/>
        </authorList>
    </citation>
    <scope>NUCLEOTIDE SEQUENCE [LARGE SCALE GENOMIC DNA]</scope>
    <source>
        <strain evidence="4 5">CLA-KB-P133</strain>
    </source>
</reference>
<dbReference type="PANTHER" id="PTHR30308">
    <property type="entry name" value="TMRNA-BINDING COMPONENT OF TRANS-TRANSLATION TAGGING COMPLEX"/>
    <property type="match status" value="1"/>
</dbReference>
<comment type="function">
    <text evidence="3">Required for rescue of stalled ribosomes mediated by trans-translation. Binds to transfer-messenger RNA (tmRNA), required for stable association of tmRNA with ribosomes. tmRNA and SmpB together mimic tRNA shape, replacing the anticodon stem-loop with SmpB. tmRNA is encoded by the ssrA gene; the 2 termini fold to resemble tRNA(Ala) and it encodes a 'tag peptide', a short internal open reading frame. During trans-translation Ala-aminoacylated tmRNA acts like a tRNA, entering the A-site of stalled ribosomes, displacing the stalled mRNA. The ribosome then switches to translate the ORF on the tmRNA; the nascent peptide is terminated with the 'tag peptide' encoded by the tmRNA and targeted for degradation. The ribosome is freed to recommence translation, which seems to be the essential function of trans-translation.</text>
</comment>
<dbReference type="NCBIfam" id="NF003843">
    <property type="entry name" value="PRK05422.1"/>
    <property type="match status" value="1"/>
</dbReference>
<comment type="subcellular location">
    <subcellularLocation>
        <location evidence="3">Cytoplasm</location>
    </subcellularLocation>
    <text evidence="3">The tmRNA-SmpB complex associates with stalled 70S ribosomes.</text>
</comment>
<dbReference type="InterPro" id="IPR000037">
    <property type="entry name" value="SsrA-bd_prot"/>
</dbReference>
<dbReference type="GO" id="GO:0070929">
    <property type="term" value="P:trans-translation"/>
    <property type="evidence" value="ECO:0007669"/>
    <property type="project" value="UniProtKB-UniRule"/>
</dbReference>
<evidence type="ECO:0000256" key="3">
    <source>
        <dbReference type="HAMAP-Rule" id="MF_00023"/>
    </source>
</evidence>
<keyword evidence="1 3" id="KW-0963">Cytoplasm</keyword>